<dbReference type="PROSITE" id="PS50110">
    <property type="entry name" value="RESPONSE_REGULATORY"/>
    <property type="match status" value="1"/>
</dbReference>
<name>A0A090AFI5_9GAMM</name>
<dbReference type="Gene3D" id="3.40.50.300">
    <property type="entry name" value="P-loop containing nucleotide triphosphate hydrolases"/>
    <property type="match status" value="1"/>
</dbReference>
<feature type="domain" description="Sigma-54 factor interaction" evidence="8">
    <location>
        <begin position="139"/>
        <end position="361"/>
    </location>
</feature>
<dbReference type="AlphaFoldDB" id="A0A090AFI5"/>
<dbReference type="PANTHER" id="PTHR32071">
    <property type="entry name" value="TRANSCRIPTIONAL REGULATORY PROTEIN"/>
    <property type="match status" value="1"/>
</dbReference>
<dbReference type="CDD" id="cd17550">
    <property type="entry name" value="REC_NtrX-like"/>
    <property type="match status" value="1"/>
</dbReference>
<evidence type="ECO:0000259" key="9">
    <source>
        <dbReference type="PROSITE" id="PS50110"/>
    </source>
</evidence>
<protein>
    <submittedName>
        <fullName evidence="10">Sigma-54 dependent DNA-binding response regulator</fullName>
    </submittedName>
</protein>
<dbReference type="CDD" id="cd00009">
    <property type="entry name" value="AAA"/>
    <property type="match status" value="1"/>
</dbReference>
<evidence type="ECO:0000256" key="2">
    <source>
        <dbReference type="ARBA" id="ARBA00022741"/>
    </source>
</evidence>
<evidence type="ECO:0000313" key="11">
    <source>
        <dbReference type="Proteomes" id="UP000031623"/>
    </source>
</evidence>
<dbReference type="GO" id="GO:0006355">
    <property type="term" value="P:regulation of DNA-templated transcription"/>
    <property type="evidence" value="ECO:0007669"/>
    <property type="project" value="InterPro"/>
</dbReference>
<dbReference type="InterPro" id="IPR001789">
    <property type="entry name" value="Sig_transdc_resp-reg_receiver"/>
</dbReference>
<dbReference type="GO" id="GO:0043565">
    <property type="term" value="F:sequence-specific DNA binding"/>
    <property type="evidence" value="ECO:0007669"/>
    <property type="project" value="InterPro"/>
</dbReference>
<dbReference type="OrthoDB" id="5297379at2"/>
<dbReference type="Pfam" id="PF00072">
    <property type="entry name" value="Response_reg"/>
    <property type="match status" value="1"/>
</dbReference>
<keyword evidence="3" id="KW-0067">ATP-binding</keyword>
<dbReference type="InterPro" id="IPR011006">
    <property type="entry name" value="CheY-like_superfamily"/>
</dbReference>
<dbReference type="PROSITE" id="PS50045">
    <property type="entry name" value="SIGMA54_INTERACT_4"/>
    <property type="match status" value="1"/>
</dbReference>
<dbReference type="SMART" id="SM00448">
    <property type="entry name" value="REC"/>
    <property type="match status" value="1"/>
</dbReference>
<dbReference type="PANTHER" id="PTHR32071:SF17">
    <property type="entry name" value="TRANSCRIPTIONAL REGULATOR (NTRC FAMILY)"/>
    <property type="match status" value="1"/>
</dbReference>
<evidence type="ECO:0000256" key="1">
    <source>
        <dbReference type="ARBA" id="ARBA00022553"/>
    </source>
</evidence>
<dbReference type="STRING" id="40754.THII_2581"/>
<evidence type="ECO:0000256" key="3">
    <source>
        <dbReference type="ARBA" id="ARBA00022840"/>
    </source>
</evidence>
<dbReference type="Gene3D" id="1.10.10.60">
    <property type="entry name" value="Homeodomain-like"/>
    <property type="match status" value="1"/>
</dbReference>
<evidence type="ECO:0000313" key="10">
    <source>
        <dbReference type="EMBL" id="BAP56878.1"/>
    </source>
</evidence>
<evidence type="ECO:0000259" key="8">
    <source>
        <dbReference type="PROSITE" id="PS50045"/>
    </source>
</evidence>
<dbReference type="SUPFAM" id="SSF52172">
    <property type="entry name" value="CheY-like"/>
    <property type="match status" value="1"/>
</dbReference>
<feature type="modified residue" description="4-aspartylphosphate" evidence="7">
    <location>
        <position position="53"/>
    </location>
</feature>
<dbReference type="InterPro" id="IPR002197">
    <property type="entry name" value="HTH_Fis"/>
</dbReference>
<dbReference type="InterPro" id="IPR009057">
    <property type="entry name" value="Homeodomain-like_sf"/>
</dbReference>
<dbReference type="HOGENOM" id="CLU_000445_0_6_6"/>
<dbReference type="PROSITE" id="PS00688">
    <property type="entry name" value="SIGMA54_INTERACT_3"/>
    <property type="match status" value="1"/>
</dbReference>
<dbReference type="KEGG" id="tig:THII_2581"/>
<dbReference type="PRINTS" id="PR01590">
    <property type="entry name" value="HTHFIS"/>
</dbReference>
<evidence type="ECO:0000256" key="6">
    <source>
        <dbReference type="ARBA" id="ARBA00023163"/>
    </source>
</evidence>
<dbReference type="FunFam" id="3.40.50.2300:FF:000018">
    <property type="entry name" value="DNA-binding transcriptional regulator NtrC"/>
    <property type="match status" value="1"/>
</dbReference>
<keyword evidence="4" id="KW-0902">Two-component regulatory system</keyword>
<keyword evidence="1 7" id="KW-0597">Phosphoprotein</keyword>
<feature type="domain" description="Response regulatory" evidence="9">
    <location>
        <begin position="4"/>
        <end position="119"/>
    </location>
</feature>
<keyword evidence="5" id="KW-0805">Transcription regulation</keyword>
<proteinExistence type="predicted"/>
<dbReference type="Gene3D" id="1.10.8.60">
    <property type="match status" value="1"/>
</dbReference>
<dbReference type="SUPFAM" id="SSF52540">
    <property type="entry name" value="P-loop containing nucleoside triphosphate hydrolases"/>
    <property type="match status" value="1"/>
</dbReference>
<dbReference type="Pfam" id="PF02954">
    <property type="entry name" value="HTH_8"/>
    <property type="match status" value="1"/>
</dbReference>
<organism evidence="10 11">
    <name type="scientific">Thioploca ingrica</name>
    <dbReference type="NCBI Taxonomy" id="40754"/>
    <lineage>
        <taxon>Bacteria</taxon>
        <taxon>Pseudomonadati</taxon>
        <taxon>Pseudomonadota</taxon>
        <taxon>Gammaproteobacteria</taxon>
        <taxon>Thiotrichales</taxon>
        <taxon>Thiotrichaceae</taxon>
        <taxon>Thioploca</taxon>
    </lineage>
</organism>
<keyword evidence="2" id="KW-0547">Nucleotide-binding</keyword>
<evidence type="ECO:0000256" key="7">
    <source>
        <dbReference type="PROSITE-ProRule" id="PRU00169"/>
    </source>
</evidence>
<dbReference type="SUPFAM" id="SSF46689">
    <property type="entry name" value="Homeodomain-like"/>
    <property type="match status" value="1"/>
</dbReference>
<dbReference type="InterPro" id="IPR027417">
    <property type="entry name" value="P-loop_NTPase"/>
</dbReference>
<dbReference type="InterPro" id="IPR058031">
    <property type="entry name" value="AAA_lid_NorR"/>
</dbReference>
<dbReference type="GO" id="GO:0005524">
    <property type="term" value="F:ATP binding"/>
    <property type="evidence" value="ECO:0007669"/>
    <property type="project" value="UniProtKB-KW"/>
</dbReference>
<dbReference type="InterPro" id="IPR003593">
    <property type="entry name" value="AAA+_ATPase"/>
</dbReference>
<keyword evidence="11" id="KW-1185">Reference proteome</keyword>
<gene>
    <name evidence="10" type="ORF">THII_2581</name>
</gene>
<keyword evidence="10" id="KW-0238">DNA-binding</keyword>
<evidence type="ECO:0000256" key="5">
    <source>
        <dbReference type="ARBA" id="ARBA00023015"/>
    </source>
</evidence>
<dbReference type="GO" id="GO:0000160">
    <property type="term" value="P:phosphorelay signal transduction system"/>
    <property type="evidence" value="ECO:0007669"/>
    <property type="project" value="UniProtKB-KW"/>
</dbReference>
<dbReference type="EMBL" id="AP014633">
    <property type="protein sequence ID" value="BAP56878.1"/>
    <property type="molecule type" value="Genomic_DNA"/>
</dbReference>
<dbReference type="Proteomes" id="UP000031623">
    <property type="component" value="Chromosome"/>
</dbReference>
<dbReference type="SMART" id="SM00382">
    <property type="entry name" value="AAA"/>
    <property type="match status" value="1"/>
</dbReference>
<dbReference type="Gene3D" id="3.40.50.2300">
    <property type="match status" value="1"/>
</dbReference>
<sequence>MTAHILVVDDEPAIGSLIKEILEDEGFQVSIAENGQAARQLQRELRPDLILLDIWMPDIDGITLLKEWRGSGLIDHPIIIMSGHGNIETAVEATRLGAYDFIEKPLSTSKMLITINRALEMASLQRENSGLRKHTVTEPLGHSPIMTALREQVKRINQHNTSVLISGESGSGRTLFARYIHQNSQIYTGPFVQMRVAGMSSDNQFTELFGRHESNHMARLEQANGGTLFIKDIADMDDAVQARLLNSLENQSFLPNGSTELIPLKVRVIAATGHHIEQALTAGRLQEDLYYYLNIIPLHIPPLREHCEDIPELLEFYVNLFVNQENLPYRHFTVAAQNRLRNYSWPGNVRELKNLVQRLLILGNNHQIDVEEIEQTLTPSSRPTPMGNLSIYDLPLREAREQFERTYLEHQLQEVGGNVSKVASRVGLERTHLYRKLRALDIDPKQSSKNKK</sequence>
<accession>A0A090AFI5</accession>
<keyword evidence="6" id="KW-0804">Transcription</keyword>
<dbReference type="Pfam" id="PF25601">
    <property type="entry name" value="AAA_lid_14"/>
    <property type="match status" value="1"/>
</dbReference>
<dbReference type="InterPro" id="IPR025944">
    <property type="entry name" value="Sigma_54_int_dom_CS"/>
</dbReference>
<dbReference type="InterPro" id="IPR002078">
    <property type="entry name" value="Sigma_54_int"/>
</dbReference>
<dbReference type="Pfam" id="PF00158">
    <property type="entry name" value="Sigma54_activat"/>
    <property type="match status" value="1"/>
</dbReference>
<evidence type="ECO:0000256" key="4">
    <source>
        <dbReference type="ARBA" id="ARBA00023012"/>
    </source>
</evidence>
<reference evidence="10 11" key="1">
    <citation type="journal article" date="2014" name="ISME J.">
        <title>Ecophysiology of Thioploca ingrica as revealed by the complete genome sequence supplemented with proteomic evidence.</title>
        <authorList>
            <person name="Kojima H."/>
            <person name="Ogura Y."/>
            <person name="Yamamoto N."/>
            <person name="Togashi T."/>
            <person name="Mori H."/>
            <person name="Watanabe T."/>
            <person name="Nemoto F."/>
            <person name="Kurokawa K."/>
            <person name="Hayashi T."/>
            <person name="Fukui M."/>
        </authorList>
    </citation>
    <scope>NUCLEOTIDE SEQUENCE [LARGE SCALE GENOMIC DNA]</scope>
</reference>